<evidence type="ECO:0000259" key="2">
    <source>
        <dbReference type="PROSITE" id="PS50263"/>
    </source>
</evidence>
<gene>
    <name evidence="3" type="ORF">AUL39_09985</name>
</gene>
<protein>
    <submittedName>
        <fullName evidence="3">Nitrilase</fullName>
    </submittedName>
</protein>
<evidence type="ECO:0000256" key="1">
    <source>
        <dbReference type="ARBA" id="ARBA00008129"/>
    </source>
</evidence>
<dbReference type="Pfam" id="PF00795">
    <property type="entry name" value="CN_hydrolase"/>
    <property type="match status" value="1"/>
</dbReference>
<dbReference type="OrthoDB" id="9811121at2"/>
<dbReference type="InterPro" id="IPR044149">
    <property type="entry name" value="Nitrilases_CHs"/>
</dbReference>
<comment type="caution">
    <text evidence="3">The sequence shown here is derived from an EMBL/GenBank/DDBJ whole genome shotgun (WGS) entry which is preliminary data.</text>
</comment>
<dbReference type="Proteomes" id="UP000054078">
    <property type="component" value="Unassembled WGS sequence"/>
</dbReference>
<keyword evidence="4" id="KW-1185">Reference proteome</keyword>
<dbReference type="SUPFAM" id="SSF56317">
    <property type="entry name" value="Carbon-nitrogen hydrolase"/>
    <property type="match status" value="1"/>
</dbReference>
<name>A0A100YTY1_TRASO</name>
<comment type="similarity">
    <text evidence="1">Belongs to the carbon-nitrogen hydrolase superfamily. Nitrilase family.</text>
</comment>
<sequence>MRDIQDTCKIAVVQSRPRPFDRDACLAGALDAIRRVAEERPSDLVVLPELLIPGYPHGLTFGFVVGAREPGSKELWKRYYDGSVVVGGPETEAIAAAARETGVWVSVGVSERDATSGTLYNTNLVFAPDGHLDAWHRKLKPTGAERLVWGDAQDHYFPVSQTPWGPMGTLICWENYMPLARAALYQKGVAIYLAPNTNGNPEWQATVEHIAIEGRCFVVNCAPYLVRDDYPADLLALPEVARLPEVVYRGGSSVVDPFGHPVPGAEPLWDTDGILYATLDMQQVPASKWEFDPVGHYARPDAVRLEVNDI</sequence>
<dbReference type="EMBL" id="LOJF01000012">
    <property type="protein sequence ID" value="KUH57636.1"/>
    <property type="molecule type" value="Genomic_DNA"/>
</dbReference>
<dbReference type="CDD" id="cd07564">
    <property type="entry name" value="nitrilases_CHs"/>
    <property type="match status" value="1"/>
</dbReference>
<dbReference type="Gene3D" id="3.60.110.10">
    <property type="entry name" value="Carbon-nitrogen hydrolase"/>
    <property type="match status" value="1"/>
</dbReference>
<dbReference type="PANTHER" id="PTHR46044">
    <property type="entry name" value="NITRILASE"/>
    <property type="match status" value="1"/>
</dbReference>
<dbReference type="InterPro" id="IPR036526">
    <property type="entry name" value="C-N_Hydrolase_sf"/>
</dbReference>
<dbReference type="GO" id="GO:0003824">
    <property type="term" value="F:catalytic activity"/>
    <property type="evidence" value="ECO:0007669"/>
    <property type="project" value="InterPro"/>
</dbReference>
<evidence type="ECO:0000313" key="3">
    <source>
        <dbReference type="EMBL" id="KUH57636.1"/>
    </source>
</evidence>
<dbReference type="PROSITE" id="PS50263">
    <property type="entry name" value="CN_HYDROLASE"/>
    <property type="match status" value="1"/>
</dbReference>
<evidence type="ECO:0000313" key="4">
    <source>
        <dbReference type="Proteomes" id="UP000054078"/>
    </source>
</evidence>
<reference evidence="3 4" key="1">
    <citation type="submission" date="2015-12" db="EMBL/GenBank/DDBJ databases">
        <title>Draft Genome Sequence of Olsenella scatoligenes SK9K4T; a Producer of 3-Methylindole- (skatole) and 4-Methylphenol- (p-cresol) Isolated from Pig Feces.</title>
        <authorList>
            <person name="Li X."/>
            <person name="Borg B."/>
            <person name="Canibe N."/>
        </authorList>
    </citation>
    <scope>NUCLEOTIDE SEQUENCE [LARGE SCALE GENOMIC DNA]</scope>
    <source>
        <strain evidence="3 4">SK9K4</strain>
    </source>
</reference>
<dbReference type="RefSeq" id="WP_059055875.1">
    <property type="nucleotide sequence ID" value="NZ_LOJF01000012.1"/>
</dbReference>
<dbReference type="InterPro" id="IPR003010">
    <property type="entry name" value="C-N_Hydrolase"/>
</dbReference>
<organism evidence="3 4">
    <name type="scientific">Tractidigestivibacter scatoligenes</name>
    <name type="common">Olsenella scatoligenes</name>
    <dbReference type="NCBI Taxonomy" id="1299998"/>
    <lineage>
        <taxon>Bacteria</taxon>
        <taxon>Bacillati</taxon>
        <taxon>Actinomycetota</taxon>
        <taxon>Coriobacteriia</taxon>
        <taxon>Coriobacteriales</taxon>
        <taxon>Atopobiaceae</taxon>
        <taxon>Tractidigestivibacter</taxon>
    </lineage>
</organism>
<feature type="domain" description="CN hydrolase" evidence="2">
    <location>
        <begin position="8"/>
        <end position="281"/>
    </location>
</feature>
<dbReference type="AlphaFoldDB" id="A0A100YTY1"/>
<dbReference type="PANTHER" id="PTHR46044:SF1">
    <property type="entry name" value="CN HYDROLASE DOMAIN-CONTAINING PROTEIN"/>
    <property type="match status" value="1"/>
</dbReference>
<proteinExistence type="inferred from homology"/>
<accession>A0A100YTY1</accession>
<dbReference type="STRING" id="1299998.AUL39_09985"/>